<feature type="domain" description="J" evidence="12">
    <location>
        <begin position="5"/>
        <end position="70"/>
    </location>
</feature>
<evidence type="ECO:0000256" key="5">
    <source>
        <dbReference type="ARBA" id="ARBA00022705"/>
    </source>
</evidence>
<evidence type="ECO:0000313" key="14">
    <source>
        <dbReference type="EMBL" id="PJE78856.1"/>
    </source>
</evidence>
<keyword evidence="5" id="KW-0235">DNA replication</keyword>
<dbReference type="InterPro" id="IPR036869">
    <property type="entry name" value="J_dom_sf"/>
</dbReference>
<name>A0A2H9T6K7_9ZZZZ</name>
<keyword evidence="8" id="KW-0863">Zinc-finger</keyword>
<keyword evidence="10" id="KW-0346">Stress response</keyword>
<comment type="caution">
    <text evidence="14">The sequence shown here is derived from an EMBL/GenBank/DDBJ whole genome shotgun (WGS) entry which is preliminary data.</text>
</comment>
<dbReference type="Gene3D" id="1.10.287.110">
    <property type="entry name" value="DnaJ domain"/>
    <property type="match status" value="1"/>
</dbReference>
<dbReference type="Gene3D" id="2.60.260.20">
    <property type="entry name" value="Urease metallochaperone UreE, N-terminal domain"/>
    <property type="match status" value="2"/>
</dbReference>
<evidence type="ECO:0000256" key="6">
    <source>
        <dbReference type="ARBA" id="ARBA00022723"/>
    </source>
</evidence>
<keyword evidence="9" id="KW-0862">Zinc</keyword>
<dbReference type="SUPFAM" id="SSF49493">
    <property type="entry name" value="HSP40/DnaJ peptide-binding domain"/>
    <property type="match status" value="2"/>
</dbReference>
<dbReference type="SMART" id="SM00271">
    <property type="entry name" value="DnaJ"/>
    <property type="match status" value="1"/>
</dbReference>
<dbReference type="GO" id="GO:0005737">
    <property type="term" value="C:cytoplasm"/>
    <property type="evidence" value="ECO:0007669"/>
    <property type="project" value="UniProtKB-SubCell"/>
</dbReference>
<dbReference type="SUPFAM" id="SSF46565">
    <property type="entry name" value="Chaperone J-domain"/>
    <property type="match status" value="1"/>
</dbReference>
<evidence type="ECO:0000256" key="10">
    <source>
        <dbReference type="ARBA" id="ARBA00023016"/>
    </source>
</evidence>
<evidence type="ECO:0000256" key="1">
    <source>
        <dbReference type="ARBA" id="ARBA00001947"/>
    </source>
</evidence>
<dbReference type="PROSITE" id="PS50076">
    <property type="entry name" value="DNAJ_2"/>
    <property type="match status" value="1"/>
</dbReference>
<evidence type="ECO:0000256" key="8">
    <source>
        <dbReference type="ARBA" id="ARBA00022771"/>
    </source>
</evidence>
<dbReference type="GO" id="GO:0005524">
    <property type="term" value="F:ATP binding"/>
    <property type="evidence" value="ECO:0007669"/>
    <property type="project" value="InterPro"/>
</dbReference>
<keyword evidence="4" id="KW-0963">Cytoplasm</keyword>
<dbReference type="EMBL" id="NSIT01000121">
    <property type="protein sequence ID" value="PJE78856.1"/>
    <property type="molecule type" value="Genomic_DNA"/>
</dbReference>
<dbReference type="GO" id="GO:0042026">
    <property type="term" value="P:protein refolding"/>
    <property type="evidence" value="ECO:0007669"/>
    <property type="project" value="TreeGrafter"/>
</dbReference>
<dbReference type="InterPro" id="IPR036410">
    <property type="entry name" value="HSP_DnaJ_Cys-rich_dom_sf"/>
</dbReference>
<dbReference type="PRINTS" id="PR00625">
    <property type="entry name" value="JDOMAIN"/>
</dbReference>
<dbReference type="NCBIfam" id="NF008035">
    <property type="entry name" value="PRK10767.1"/>
    <property type="match status" value="1"/>
</dbReference>
<keyword evidence="11" id="KW-0143">Chaperone</keyword>
<dbReference type="Gene3D" id="2.10.230.10">
    <property type="entry name" value="Heat shock protein DnaJ, cysteine-rich domain"/>
    <property type="match status" value="1"/>
</dbReference>
<protein>
    <submittedName>
        <fullName evidence="14">Chaperone protein DnaJ</fullName>
    </submittedName>
</protein>
<evidence type="ECO:0000256" key="2">
    <source>
        <dbReference type="ARBA" id="ARBA00004496"/>
    </source>
</evidence>
<dbReference type="SUPFAM" id="SSF57938">
    <property type="entry name" value="DnaJ/Hsp40 cysteine-rich domain"/>
    <property type="match status" value="1"/>
</dbReference>
<dbReference type="CDD" id="cd10719">
    <property type="entry name" value="DnaJ_zf"/>
    <property type="match status" value="1"/>
</dbReference>
<dbReference type="FunFam" id="2.60.260.20:FF:000004">
    <property type="entry name" value="Molecular chaperone DnaJ"/>
    <property type="match status" value="1"/>
</dbReference>
<dbReference type="CDD" id="cd10747">
    <property type="entry name" value="DnaJ_C"/>
    <property type="match status" value="1"/>
</dbReference>
<dbReference type="NCBIfam" id="TIGR02349">
    <property type="entry name" value="DnaJ_bact"/>
    <property type="match status" value="1"/>
</dbReference>
<dbReference type="InterPro" id="IPR018253">
    <property type="entry name" value="DnaJ_domain_CS"/>
</dbReference>
<dbReference type="GO" id="GO:0009408">
    <property type="term" value="P:response to heat"/>
    <property type="evidence" value="ECO:0007669"/>
    <property type="project" value="InterPro"/>
</dbReference>
<dbReference type="InterPro" id="IPR002939">
    <property type="entry name" value="DnaJ_C"/>
</dbReference>
<evidence type="ECO:0000256" key="11">
    <source>
        <dbReference type="ARBA" id="ARBA00023186"/>
    </source>
</evidence>
<dbReference type="HAMAP" id="MF_01152">
    <property type="entry name" value="DnaJ"/>
    <property type="match status" value="1"/>
</dbReference>
<reference evidence="14" key="1">
    <citation type="journal article" date="2017" name="Appl. Environ. Microbiol.">
        <title>Molecular characterization of an Endozoicomonas-like organism causing infection in king scallop Pecten maximus L.</title>
        <authorList>
            <person name="Cano I."/>
            <person name="van Aerle R."/>
            <person name="Ross S."/>
            <person name="Verner-Jeffreys D.W."/>
            <person name="Paley R.K."/>
            <person name="Rimmer G."/>
            <person name="Ryder D."/>
            <person name="Hooper P."/>
            <person name="Stone D."/>
            <person name="Feist S.W."/>
        </authorList>
    </citation>
    <scope>NUCLEOTIDE SEQUENCE</scope>
</reference>
<dbReference type="PROSITE" id="PS51188">
    <property type="entry name" value="ZF_CR"/>
    <property type="match status" value="1"/>
</dbReference>
<dbReference type="GO" id="GO:0051082">
    <property type="term" value="F:unfolded protein binding"/>
    <property type="evidence" value="ECO:0007669"/>
    <property type="project" value="InterPro"/>
</dbReference>
<feature type="domain" description="CR-type" evidence="13">
    <location>
        <begin position="137"/>
        <end position="215"/>
    </location>
</feature>
<dbReference type="InterPro" id="IPR008971">
    <property type="entry name" value="HSP40/DnaJ_pept-bd"/>
</dbReference>
<dbReference type="CDD" id="cd06257">
    <property type="entry name" value="DnaJ"/>
    <property type="match status" value="1"/>
</dbReference>
<keyword evidence="7" id="KW-0677">Repeat</keyword>
<dbReference type="Pfam" id="PF00226">
    <property type="entry name" value="DnaJ"/>
    <property type="match status" value="1"/>
</dbReference>
<sequence length="383" mass="41421">MAKRDYYEVLGVERSASDKEIKKAYRRMAMKYHPDRNPGDKKAEDAFKEVNEAFEILSDGQKRAAYDQYGHAGVENNGMGGAGGFGAGNFSDIFGDVFGDIFGGGGAGGGGRSRSSVQRGADLRYQMELTLEEAVKGTTKKIRIPTLVECSSCHGSGAEKGSKPVTCTTCGGVGQVRMSQGFFTVQQACPDCQGTGKKIKNPCRSCHGEGRTKEYKTISVKIPSGVDTGDRIRLGGEGEAGINGGPAGDLYVQVSVAEHAIFQRDGKHLYCEVPITFTDAALGGELEVPTLEGRVKLKIPPETQTGKLFRLRGKGVIPVRGGSAGDLMCRVVVETPINLTVCQRELLQKLHESFEGDEQRAKQSPKKHTFFKRVKKFFDDMTS</sequence>
<dbReference type="InterPro" id="IPR001623">
    <property type="entry name" value="DnaJ_domain"/>
</dbReference>
<dbReference type="InterPro" id="IPR001305">
    <property type="entry name" value="HSP_DnaJ_Cys-rich_dom"/>
</dbReference>
<comment type="cofactor">
    <cofactor evidence="1">
        <name>Zn(2+)</name>
        <dbReference type="ChEBI" id="CHEBI:29105"/>
    </cofactor>
</comment>
<dbReference type="GO" id="GO:0031072">
    <property type="term" value="F:heat shock protein binding"/>
    <property type="evidence" value="ECO:0007669"/>
    <property type="project" value="InterPro"/>
</dbReference>
<dbReference type="PANTHER" id="PTHR43096">
    <property type="entry name" value="DNAJ HOMOLOG 1, MITOCHONDRIAL-RELATED"/>
    <property type="match status" value="1"/>
</dbReference>
<organism evidence="14">
    <name type="scientific">invertebrate metagenome</name>
    <dbReference type="NCBI Taxonomy" id="1711999"/>
    <lineage>
        <taxon>unclassified sequences</taxon>
        <taxon>metagenomes</taxon>
        <taxon>organismal metagenomes</taxon>
    </lineage>
</organism>
<dbReference type="GO" id="GO:0006260">
    <property type="term" value="P:DNA replication"/>
    <property type="evidence" value="ECO:0007669"/>
    <property type="project" value="UniProtKB-KW"/>
</dbReference>
<evidence type="ECO:0000259" key="13">
    <source>
        <dbReference type="PROSITE" id="PS51188"/>
    </source>
</evidence>
<dbReference type="Pfam" id="PF00684">
    <property type="entry name" value="DnaJ_CXXCXGXG"/>
    <property type="match status" value="1"/>
</dbReference>
<evidence type="ECO:0000256" key="3">
    <source>
        <dbReference type="ARBA" id="ARBA00011738"/>
    </source>
</evidence>
<comment type="subcellular location">
    <subcellularLocation>
        <location evidence="2">Cytoplasm</location>
    </subcellularLocation>
</comment>
<evidence type="ECO:0000259" key="12">
    <source>
        <dbReference type="PROSITE" id="PS50076"/>
    </source>
</evidence>
<evidence type="ECO:0000256" key="9">
    <source>
        <dbReference type="ARBA" id="ARBA00022833"/>
    </source>
</evidence>
<proteinExistence type="inferred from homology"/>
<dbReference type="InterPro" id="IPR012724">
    <property type="entry name" value="DnaJ"/>
</dbReference>
<dbReference type="GO" id="GO:0008270">
    <property type="term" value="F:zinc ion binding"/>
    <property type="evidence" value="ECO:0007669"/>
    <property type="project" value="UniProtKB-KW"/>
</dbReference>
<comment type="subunit">
    <text evidence="3">Homodimer.</text>
</comment>
<keyword evidence="6" id="KW-0479">Metal-binding</keyword>
<evidence type="ECO:0000256" key="7">
    <source>
        <dbReference type="ARBA" id="ARBA00022737"/>
    </source>
</evidence>
<dbReference type="PANTHER" id="PTHR43096:SF48">
    <property type="entry name" value="CHAPERONE PROTEIN DNAJ"/>
    <property type="match status" value="1"/>
</dbReference>
<accession>A0A2H9T6K7</accession>
<gene>
    <name evidence="14" type="primary">dnaJ</name>
    <name evidence="14" type="ORF">CI610_02193</name>
</gene>
<dbReference type="AlphaFoldDB" id="A0A2H9T6K7"/>
<dbReference type="PROSITE" id="PS00636">
    <property type="entry name" value="DNAJ_1"/>
    <property type="match status" value="1"/>
</dbReference>
<dbReference type="FunFam" id="2.10.230.10:FF:000002">
    <property type="entry name" value="Molecular chaperone DnaJ"/>
    <property type="match status" value="1"/>
</dbReference>
<dbReference type="Pfam" id="PF01556">
    <property type="entry name" value="DnaJ_C"/>
    <property type="match status" value="1"/>
</dbReference>
<evidence type="ECO:0000256" key="4">
    <source>
        <dbReference type="ARBA" id="ARBA00022490"/>
    </source>
</evidence>
<dbReference type="FunFam" id="1.10.287.110:FF:000034">
    <property type="entry name" value="Chaperone protein DnaJ"/>
    <property type="match status" value="1"/>
</dbReference>